<feature type="transmembrane region" description="Helical" evidence="2">
    <location>
        <begin position="341"/>
        <end position="360"/>
    </location>
</feature>
<dbReference type="PANTHER" id="PTHR23526:SF2">
    <property type="entry name" value="MAJOR FACILITATOR SUPERFAMILY (MFS) PROFILE DOMAIN-CONTAINING PROTEIN"/>
    <property type="match status" value="1"/>
</dbReference>
<dbReference type="Gene3D" id="1.20.1250.20">
    <property type="entry name" value="MFS general substrate transporter like domains"/>
    <property type="match status" value="1"/>
</dbReference>
<dbReference type="InterPro" id="IPR036259">
    <property type="entry name" value="MFS_trans_sf"/>
</dbReference>
<feature type="transmembrane region" description="Helical" evidence="2">
    <location>
        <begin position="160"/>
        <end position="182"/>
    </location>
</feature>
<evidence type="ECO:0000256" key="1">
    <source>
        <dbReference type="ARBA" id="ARBA00004651"/>
    </source>
</evidence>
<dbReference type="InterPro" id="IPR052528">
    <property type="entry name" value="Sugar_transport-like"/>
</dbReference>
<dbReference type="InterPro" id="IPR011701">
    <property type="entry name" value="MFS"/>
</dbReference>
<feature type="transmembrane region" description="Helical" evidence="2">
    <location>
        <begin position="95"/>
        <end position="121"/>
    </location>
</feature>
<organism evidence="3 4">
    <name type="scientific">Calditerricola satsumensis</name>
    <dbReference type="NCBI Taxonomy" id="373054"/>
    <lineage>
        <taxon>Bacteria</taxon>
        <taxon>Bacillati</taxon>
        <taxon>Bacillota</taxon>
        <taxon>Bacilli</taxon>
        <taxon>Bacillales</taxon>
        <taxon>Bacillaceae</taxon>
        <taxon>Calditerricola</taxon>
    </lineage>
</organism>
<comment type="subcellular location">
    <subcellularLocation>
        <location evidence="1">Cell membrane</location>
        <topology evidence="1">Multi-pass membrane protein</topology>
    </subcellularLocation>
</comment>
<keyword evidence="2" id="KW-0812">Transmembrane</keyword>
<evidence type="ECO:0008006" key="5">
    <source>
        <dbReference type="Google" id="ProtNLM"/>
    </source>
</evidence>
<dbReference type="GO" id="GO:0022857">
    <property type="term" value="F:transmembrane transporter activity"/>
    <property type="evidence" value="ECO:0007669"/>
    <property type="project" value="InterPro"/>
</dbReference>
<dbReference type="SUPFAM" id="SSF103473">
    <property type="entry name" value="MFS general substrate transporter"/>
    <property type="match status" value="1"/>
</dbReference>
<feature type="transmembrane region" description="Helical" evidence="2">
    <location>
        <begin position="69"/>
        <end position="89"/>
    </location>
</feature>
<feature type="transmembrane region" description="Helical" evidence="2">
    <location>
        <begin position="44"/>
        <end position="62"/>
    </location>
</feature>
<keyword evidence="4" id="KW-1185">Reference proteome</keyword>
<evidence type="ECO:0000256" key="2">
    <source>
        <dbReference type="SAM" id="Phobius"/>
    </source>
</evidence>
<evidence type="ECO:0000313" key="4">
    <source>
        <dbReference type="Proteomes" id="UP000637720"/>
    </source>
</evidence>
<feature type="transmembrane region" description="Helical" evidence="2">
    <location>
        <begin position="272"/>
        <end position="299"/>
    </location>
</feature>
<dbReference type="GO" id="GO:0005886">
    <property type="term" value="C:plasma membrane"/>
    <property type="evidence" value="ECO:0007669"/>
    <property type="project" value="UniProtKB-SubCell"/>
</dbReference>
<dbReference type="Proteomes" id="UP000637720">
    <property type="component" value="Unassembled WGS sequence"/>
</dbReference>
<feature type="transmembrane region" description="Helical" evidence="2">
    <location>
        <begin position="366"/>
        <end position="385"/>
    </location>
</feature>
<evidence type="ECO:0000313" key="3">
    <source>
        <dbReference type="EMBL" id="GGJ93473.1"/>
    </source>
</evidence>
<comment type="caution">
    <text evidence="3">The sequence shown here is derived from an EMBL/GenBank/DDBJ whole genome shotgun (WGS) entry which is preliminary data.</text>
</comment>
<accession>A0A8J3B3P8</accession>
<dbReference type="RefSeq" id="WP_188816656.1">
    <property type="nucleotide sequence ID" value="NZ_BMOF01000004.1"/>
</dbReference>
<feature type="transmembrane region" description="Helical" evidence="2">
    <location>
        <begin position="207"/>
        <end position="236"/>
    </location>
</feature>
<reference evidence="3" key="1">
    <citation type="journal article" date="2014" name="Int. J. Syst. Evol. Microbiol.">
        <title>Complete genome sequence of Corynebacterium casei LMG S-19264T (=DSM 44701T), isolated from a smear-ripened cheese.</title>
        <authorList>
            <consortium name="US DOE Joint Genome Institute (JGI-PGF)"/>
            <person name="Walter F."/>
            <person name="Albersmeier A."/>
            <person name="Kalinowski J."/>
            <person name="Ruckert C."/>
        </authorList>
    </citation>
    <scope>NUCLEOTIDE SEQUENCE</scope>
    <source>
        <strain evidence="3">JCM 14719</strain>
    </source>
</reference>
<keyword evidence="2" id="KW-0472">Membrane</keyword>
<protein>
    <recommendedName>
        <fullName evidence="5">MFS transporter</fullName>
    </recommendedName>
</protein>
<feature type="transmembrane region" description="Helical" evidence="2">
    <location>
        <begin position="133"/>
        <end position="154"/>
    </location>
</feature>
<keyword evidence="2" id="KW-1133">Transmembrane helix</keyword>
<dbReference type="EMBL" id="BMOF01000004">
    <property type="protein sequence ID" value="GGJ93473.1"/>
    <property type="molecule type" value="Genomic_DNA"/>
</dbReference>
<feature type="transmembrane region" description="Helical" evidence="2">
    <location>
        <begin position="242"/>
        <end position="260"/>
    </location>
</feature>
<reference evidence="3" key="2">
    <citation type="submission" date="2020-09" db="EMBL/GenBank/DDBJ databases">
        <authorList>
            <person name="Sun Q."/>
            <person name="Ohkuma M."/>
        </authorList>
    </citation>
    <scope>NUCLEOTIDE SEQUENCE</scope>
    <source>
        <strain evidence="3">JCM 14719</strain>
    </source>
</reference>
<proteinExistence type="predicted"/>
<feature type="transmembrane region" description="Helical" evidence="2">
    <location>
        <begin position="305"/>
        <end position="329"/>
    </location>
</feature>
<sequence>MSRQAWLLAAITGLYVGATALSNTFVNAYLWKLKRDFATLGWFNLAQYVAMGLVFLAAGYLTNRWDRVWALRLGMLAHAAFYLAVLQLGRQAPAYAVPLGLLMGVGMGFFWFGYNVILFDVTDRADRDRFNGANGFITSAMGMVAPLVGGWLIGREALTGYRWVFGLSLLIFALATVLSGFLRPRADADGFRLLPAWRASWSRRTRWHAVMVAMLLEGLREGVFAFLVGVLVIVATGSEWQLGLYATLSSLVSLASYGLVGRTLQPQQRRAAAFVGSLLATAAVLPLFADVTFLTLMVMGVGTAVAYPLFIIPVTSTAFDVIGANPHAVRDRAEYVVMRELALNVGRVLSVAGFLLLIAWRQTPTLLAAYLAFTSLALVGAALWMPQSVPERKPK</sequence>
<name>A0A8J3B3P8_9BACI</name>
<dbReference type="PANTHER" id="PTHR23526">
    <property type="entry name" value="INTEGRAL MEMBRANE TRANSPORT PROTEIN-RELATED"/>
    <property type="match status" value="1"/>
</dbReference>
<dbReference type="Pfam" id="PF07690">
    <property type="entry name" value="MFS_1"/>
    <property type="match status" value="1"/>
</dbReference>
<gene>
    <name evidence="3" type="primary">yqgE</name>
    <name evidence="3" type="ORF">GCM10007043_04020</name>
</gene>
<dbReference type="AlphaFoldDB" id="A0A8J3B3P8"/>